<name>A0ABD7GSP2_9ENTR</name>
<organism evidence="1 2">
    <name type="scientific">Enterobacter roggenkampii</name>
    <dbReference type="NCBI Taxonomy" id="1812935"/>
    <lineage>
        <taxon>Bacteria</taxon>
        <taxon>Pseudomonadati</taxon>
        <taxon>Pseudomonadota</taxon>
        <taxon>Gammaproteobacteria</taxon>
        <taxon>Enterobacterales</taxon>
        <taxon>Enterobacteriaceae</taxon>
        <taxon>Enterobacter</taxon>
        <taxon>Enterobacter cloacae complex</taxon>
    </lineage>
</organism>
<evidence type="ECO:0000313" key="1">
    <source>
        <dbReference type="EMBL" id="RDT58241.1"/>
    </source>
</evidence>
<accession>A0ABD7GSP2</accession>
<evidence type="ECO:0008006" key="3">
    <source>
        <dbReference type="Google" id="ProtNLM"/>
    </source>
</evidence>
<protein>
    <recommendedName>
        <fullName evidence="3">HNH endonuclease</fullName>
    </recommendedName>
</protein>
<dbReference type="Proteomes" id="UP000255291">
    <property type="component" value="Unassembled WGS sequence"/>
</dbReference>
<dbReference type="RefSeq" id="WP_032653089.1">
    <property type="nucleotide sequence ID" value="NZ_CP095170.1"/>
</dbReference>
<proteinExistence type="predicted"/>
<evidence type="ECO:0000313" key="2">
    <source>
        <dbReference type="Proteomes" id="UP000255291"/>
    </source>
</evidence>
<reference evidence="1 2" key="1">
    <citation type="submission" date="2018-07" db="EMBL/GenBank/DDBJ databases">
        <title>The use of a cohorting ward and systematic surveillance cultures for the control of a Klebsiella pneumoniae carbapenemase (KPC)-producing Enterobacteriaceae outbreak.</title>
        <authorList>
            <person name="Doi Y."/>
        </authorList>
    </citation>
    <scope>NUCLEOTIDE SEQUENCE [LARGE SCALE GENOMIC DNA]</scope>
    <source>
        <strain evidence="1 2">1-RC-17-04017</strain>
    </source>
</reference>
<sequence>MKIQSVVKKCIFCGDKPENKNKEHVIPKWLIEMTGDKKRSGYFGFDKFTEADVAASNTLDNEMGKPHRVYSFNSFAFPACEECNKAFGRKESAVKPILKKIINNDGIVRGELDFFFDWLDKVRVGLWLGMRQLDKDIAQIEPNYAINQRVAIFDRVLMVRRIKGMPDGINFYGVETYCFAMQPIAFCLRVNEFFFFNLSTSFLVSEGLGFPFSEGEILDKNSNKINFSVVEGRGSIVSPLSKKSGISMSDIFYQPMFGGEIGSFYKHFYNNEYVKEHSINFHEGRGLIFRGEDTPTPLKEYELIYFNYIESQTIYNEPEKAMLEIVKWQSWLLNTFKERLDLKELTTEQKEYVIHKIGVANRINDFYIEKLQNTVFERTIAFWK</sequence>
<dbReference type="EMBL" id="QRBW01000044">
    <property type="protein sequence ID" value="RDT58241.1"/>
    <property type="molecule type" value="Genomic_DNA"/>
</dbReference>
<comment type="caution">
    <text evidence="1">The sequence shown here is derived from an EMBL/GenBank/DDBJ whole genome shotgun (WGS) entry which is preliminary data.</text>
</comment>
<dbReference type="AlphaFoldDB" id="A0ABD7GSP2"/>
<gene>
    <name evidence="1" type="ORF">DXF87_18715</name>
</gene>